<keyword evidence="3 7" id="KW-0862">Zinc</keyword>
<evidence type="ECO:0000256" key="4">
    <source>
        <dbReference type="ARBA" id="ARBA00023015"/>
    </source>
</evidence>
<reference evidence="8 9" key="1">
    <citation type="submission" date="2020-08" db="EMBL/GenBank/DDBJ databases">
        <title>Genomic Encyclopedia of Type Strains, Phase IV (KMG-V): Genome sequencing to study the core and pangenomes of soil and plant-associated prokaryotes.</title>
        <authorList>
            <person name="Whitman W."/>
        </authorList>
    </citation>
    <scope>NUCLEOTIDE SEQUENCE [LARGE SCALE GENOMIC DNA]</scope>
    <source>
        <strain evidence="8 9">34/80</strain>
    </source>
</reference>
<dbReference type="GO" id="GO:0003700">
    <property type="term" value="F:DNA-binding transcription factor activity"/>
    <property type="evidence" value="ECO:0007669"/>
    <property type="project" value="InterPro"/>
</dbReference>
<evidence type="ECO:0000256" key="1">
    <source>
        <dbReference type="ARBA" id="ARBA00007957"/>
    </source>
</evidence>
<dbReference type="PANTHER" id="PTHR33202:SF7">
    <property type="entry name" value="FERRIC UPTAKE REGULATION PROTEIN"/>
    <property type="match status" value="1"/>
</dbReference>
<evidence type="ECO:0000256" key="7">
    <source>
        <dbReference type="PIRSR" id="PIRSR602481-1"/>
    </source>
</evidence>
<evidence type="ECO:0000313" key="8">
    <source>
        <dbReference type="EMBL" id="MBB4224537.1"/>
    </source>
</evidence>
<dbReference type="Proteomes" id="UP000524450">
    <property type="component" value="Unassembled WGS sequence"/>
</dbReference>
<dbReference type="RefSeq" id="WP_020723173.1">
    <property type="nucleotide sequence ID" value="NZ_JACIFZ010000007.1"/>
</dbReference>
<evidence type="ECO:0000256" key="3">
    <source>
        <dbReference type="ARBA" id="ARBA00022833"/>
    </source>
</evidence>
<dbReference type="GO" id="GO:0045892">
    <property type="term" value="P:negative regulation of DNA-templated transcription"/>
    <property type="evidence" value="ECO:0007669"/>
    <property type="project" value="TreeGrafter"/>
</dbReference>
<dbReference type="PANTHER" id="PTHR33202">
    <property type="entry name" value="ZINC UPTAKE REGULATION PROTEIN"/>
    <property type="match status" value="1"/>
</dbReference>
<sequence length="200" mass="21883">MNDQPQAHKALPQPPRPAFLAQLRAANLRPSAVRVCVLQTLADAGEEWQRGEEVFRRMLLRGTSVSLTTVYRILKEFEQSGLIMREWVRSRGGALAVFRYKMPDAEPCGVRMRCGGCGAVAEVHDRDLREVLMRVALSRGLPSAGAFDVQIHGPCSTCRSQGATPQGSYESQFGEPGGHGAGMLPLAGFHSRPRTQRLSA</sequence>
<feature type="binding site" evidence="7">
    <location>
        <position position="117"/>
    </location>
    <ligand>
        <name>Zn(2+)</name>
        <dbReference type="ChEBI" id="CHEBI:29105"/>
    </ligand>
</feature>
<keyword evidence="2" id="KW-0678">Repressor</keyword>
<dbReference type="InterPro" id="IPR002481">
    <property type="entry name" value="FUR"/>
</dbReference>
<dbReference type="GO" id="GO:0008270">
    <property type="term" value="F:zinc ion binding"/>
    <property type="evidence" value="ECO:0007669"/>
    <property type="project" value="TreeGrafter"/>
</dbReference>
<feature type="binding site" evidence="7">
    <location>
        <position position="158"/>
    </location>
    <ligand>
        <name>Zn(2+)</name>
        <dbReference type="ChEBI" id="CHEBI:29105"/>
    </ligand>
</feature>
<accession>A0A840FZP6</accession>
<dbReference type="AlphaFoldDB" id="A0A840FZP6"/>
<evidence type="ECO:0000256" key="6">
    <source>
        <dbReference type="ARBA" id="ARBA00023163"/>
    </source>
</evidence>
<evidence type="ECO:0000256" key="2">
    <source>
        <dbReference type="ARBA" id="ARBA00022491"/>
    </source>
</evidence>
<evidence type="ECO:0000256" key="5">
    <source>
        <dbReference type="ARBA" id="ARBA00023125"/>
    </source>
</evidence>
<keyword evidence="7" id="KW-0479">Metal-binding</keyword>
<keyword evidence="4" id="KW-0805">Transcription regulation</keyword>
<proteinExistence type="inferred from homology"/>
<dbReference type="Gene3D" id="1.10.10.10">
    <property type="entry name" value="Winged helix-like DNA-binding domain superfamily/Winged helix DNA-binding domain"/>
    <property type="match status" value="1"/>
</dbReference>
<dbReference type="Pfam" id="PF01475">
    <property type="entry name" value="FUR"/>
    <property type="match status" value="1"/>
</dbReference>
<name>A0A840FZP6_9BURK</name>
<dbReference type="GO" id="GO:1900376">
    <property type="term" value="P:regulation of secondary metabolite biosynthetic process"/>
    <property type="evidence" value="ECO:0007669"/>
    <property type="project" value="TreeGrafter"/>
</dbReference>
<evidence type="ECO:0000313" key="9">
    <source>
        <dbReference type="Proteomes" id="UP000524450"/>
    </source>
</evidence>
<dbReference type="EMBL" id="JACIFZ010000007">
    <property type="protein sequence ID" value="MBB4224537.1"/>
    <property type="molecule type" value="Genomic_DNA"/>
</dbReference>
<dbReference type="InterPro" id="IPR036390">
    <property type="entry name" value="WH_DNA-bd_sf"/>
</dbReference>
<comment type="cofactor">
    <cofactor evidence="7">
        <name>Zn(2+)</name>
        <dbReference type="ChEBI" id="CHEBI:29105"/>
    </cofactor>
    <text evidence="7">Binds 1 zinc ion per subunit.</text>
</comment>
<dbReference type="SUPFAM" id="SSF46785">
    <property type="entry name" value="Winged helix' DNA-binding domain"/>
    <property type="match status" value="1"/>
</dbReference>
<dbReference type="InterPro" id="IPR036388">
    <property type="entry name" value="WH-like_DNA-bd_sf"/>
</dbReference>
<protein>
    <submittedName>
        <fullName evidence="8">Fe2+ or Zn2+ uptake regulation protein</fullName>
    </submittedName>
</protein>
<dbReference type="GO" id="GO:0000976">
    <property type="term" value="F:transcription cis-regulatory region binding"/>
    <property type="evidence" value="ECO:0007669"/>
    <property type="project" value="TreeGrafter"/>
</dbReference>
<dbReference type="InterPro" id="IPR043135">
    <property type="entry name" value="Fur_C"/>
</dbReference>
<dbReference type="Gene3D" id="3.30.1490.190">
    <property type="match status" value="1"/>
</dbReference>
<keyword evidence="5" id="KW-0238">DNA-binding</keyword>
<comment type="similarity">
    <text evidence="1">Belongs to the Fur family.</text>
</comment>
<keyword evidence="6" id="KW-0804">Transcription</keyword>
<gene>
    <name evidence="8" type="ORF">GGD71_005330</name>
</gene>
<organism evidence="8 9">
    <name type="scientific">Variovorax guangxiensis</name>
    <dbReference type="NCBI Taxonomy" id="1775474"/>
    <lineage>
        <taxon>Bacteria</taxon>
        <taxon>Pseudomonadati</taxon>
        <taxon>Pseudomonadota</taxon>
        <taxon>Betaproteobacteria</taxon>
        <taxon>Burkholderiales</taxon>
        <taxon>Comamonadaceae</taxon>
        <taxon>Variovorax</taxon>
    </lineage>
</organism>
<feature type="binding site" evidence="7">
    <location>
        <position position="155"/>
    </location>
    <ligand>
        <name>Zn(2+)</name>
        <dbReference type="ChEBI" id="CHEBI:29105"/>
    </ligand>
</feature>
<feature type="binding site" evidence="7">
    <location>
        <position position="114"/>
    </location>
    <ligand>
        <name>Zn(2+)</name>
        <dbReference type="ChEBI" id="CHEBI:29105"/>
    </ligand>
</feature>
<comment type="caution">
    <text evidence="8">The sequence shown here is derived from an EMBL/GenBank/DDBJ whole genome shotgun (WGS) entry which is preliminary data.</text>
</comment>